<feature type="domain" description="Restriction endonuclease type IV Mrr" evidence="1">
    <location>
        <begin position="12"/>
        <end position="113"/>
    </location>
</feature>
<evidence type="ECO:0000259" key="1">
    <source>
        <dbReference type="Pfam" id="PF04471"/>
    </source>
</evidence>
<name>A0ABV9V9Z7_STRAZ</name>
<keyword evidence="2" id="KW-0378">Hydrolase</keyword>
<proteinExistence type="predicted"/>
<keyword evidence="2" id="KW-0540">Nuclease</keyword>
<dbReference type="GeneID" id="31237859"/>
<evidence type="ECO:0000313" key="2">
    <source>
        <dbReference type="EMBL" id="MFC4980048.1"/>
    </source>
</evidence>
<dbReference type="InterPro" id="IPR007560">
    <property type="entry name" value="Restrct_endonuc_IV_Mrr"/>
</dbReference>
<keyword evidence="3" id="KW-1185">Reference proteome</keyword>
<organism evidence="2 3">
    <name type="scientific">Streptomyces atroolivaceus</name>
    <dbReference type="NCBI Taxonomy" id="66869"/>
    <lineage>
        <taxon>Bacteria</taxon>
        <taxon>Bacillati</taxon>
        <taxon>Actinomycetota</taxon>
        <taxon>Actinomycetes</taxon>
        <taxon>Kitasatosporales</taxon>
        <taxon>Streptomycetaceae</taxon>
        <taxon>Streptomyces</taxon>
    </lineage>
</organism>
<comment type="caution">
    <text evidence="2">The sequence shown here is derived from an EMBL/GenBank/DDBJ whole genome shotgun (WGS) entry which is preliminary data.</text>
</comment>
<dbReference type="RefSeq" id="WP_078597564.1">
    <property type="nucleotide sequence ID" value="NZ_JBHSJE010000004.1"/>
</dbReference>
<evidence type="ECO:0000313" key="3">
    <source>
        <dbReference type="Proteomes" id="UP001595908"/>
    </source>
</evidence>
<dbReference type="GO" id="GO:0004519">
    <property type="term" value="F:endonuclease activity"/>
    <property type="evidence" value="ECO:0007669"/>
    <property type="project" value="UniProtKB-KW"/>
</dbReference>
<sequence>MSVLDFAELPKDGEGFELLVRDIAMMLGYKTKWSGRGPDGGRDLLLEEPGSAHLGEKARNWLVSCKHTAHAHAGKGRSVGLEDLGADGGIADAVAQHQAQAFLLACSTQPSSAVVTRLEAIERNRGIPTHIWDGVDLERALDSAKGWSVAQRFLPKSAGGWRIISADKSNEFVGITRGYYIRFANRVGSRLYTHVMDECLDLIELLPLPVGAELRPRCVFYDDVHTRIYWQLDYLHEPRDAVSPTFMRSLQDQLVATFDHSENMGGVDIAFRITPRRADRGGDWYDPDNYEYYKGIDLYDRF</sequence>
<gene>
    <name evidence="2" type="ORF">ACFPL4_17085</name>
</gene>
<accession>A0ABV9V9Z7</accession>
<protein>
    <submittedName>
        <fullName evidence="2">Restriction endonuclease</fullName>
        <ecNumber evidence="2">3.1.21.-</ecNumber>
    </submittedName>
</protein>
<dbReference type="EC" id="3.1.21.-" evidence="2"/>
<reference evidence="3" key="1">
    <citation type="journal article" date="2019" name="Int. J. Syst. Evol. Microbiol.">
        <title>The Global Catalogue of Microorganisms (GCM) 10K type strain sequencing project: providing services to taxonomists for standard genome sequencing and annotation.</title>
        <authorList>
            <consortium name="The Broad Institute Genomics Platform"/>
            <consortium name="The Broad Institute Genome Sequencing Center for Infectious Disease"/>
            <person name="Wu L."/>
            <person name="Ma J."/>
        </authorList>
    </citation>
    <scope>NUCLEOTIDE SEQUENCE [LARGE SCALE GENOMIC DNA]</scope>
    <source>
        <strain evidence="3">ICMP 257</strain>
    </source>
</reference>
<dbReference type="GO" id="GO:0016787">
    <property type="term" value="F:hydrolase activity"/>
    <property type="evidence" value="ECO:0007669"/>
    <property type="project" value="UniProtKB-KW"/>
</dbReference>
<keyword evidence="2" id="KW-0255">Endonuclease</keyword>
<dbReference type="Pfam" id="PF04471">
    <property type="entry name" value="Mrr_cat"/>
    <property type="match status" value="1"/>
</dbReference>
<dbReference type="Proteomes" id="UP001595908">
    <property type="component" value="Unassembled WGS sequence"/>
</dbReference>
<dbReference type="EMBL" id="JBHSJE010000004">
    <property type="protein sequence ID" value="MFC4980048.1"/>
    <property type="molecule type" value="Genomic_DNA"/>
</dbReference>